<dbReference type="InterPro" id="IPR027417">
    <property type="entry name" value="P-loop_NTPase"/>
</dbReference>
<dbReference type="PROSITE" id="PS50837">
    <property type="entry name" value="NACHT"/>
    <property type="match status" value="1"/>
</dbReference>
<organism evidence="6 7">
    <name type="scientific">Glutinoglossum americanum</name>
    <dbReference type="NCBI Taxonomy" id="1670608"/>
    <lineage>
        <taxon>Eukaryota</taxon>
        <taxon>Fungi</taxon>
        <taxon>Dikarya</taxon>
        <taxon>Ascomycota</taxon>
        <taxon>Pezizomycotina</taxon>
        <taxon>Geoglossomycetes</taxon>
        <taxon>Geoglossales</taxon>
        <taxon>Geoglossaceae</taxon>
        <taxon>Glutinoglossum</taxon>
    </lineage>
</organism>
<reference evidence="6" key="1">
    <citation type="submission" date="2021-03" db="EMBL/GenBank/DDBJ databases">
        <title>Comparative genomics and phylogenomic investigation of the class Geoglossomycetes provide insights into ecological specialization and systematics.</title>
        <authorList>
            <person name="Melie T."/>
            <person name="Pirro S."/>
            <person name="Miller A.N."/>
            <person name="Quandt A."/>
        </authorList>
    </citation>
    <scope>NUCLEOTIDE SEQUENCE</scope>
    <source>
        <strain evidence="6">GBOQ0MN5Z8</strain>
    </source>
</reference>
<evidence type="ECO:0000256" key="2">
    <source>
        <dbReference type="ARBA" id="ARBA00023043"/>
    </source>
</evidence>
<evidence type="ECO:0000256" key="3">
    <source>
        <dbReference type="PROSITE-ProRule" id="PRU00023"/>
    </source>
</evidence>
<dbReference type="Gene3D" id="1.25.40.20">
    <property type="entry name" value="Ankyrin repeat-containing domain"/>
    <property type="match status" value="5"/>
</dbReference>
<evidence type="ECO:0000259" key="5">
    <source>
        <dbReference type="PROSITE" id="PS50837"/>
    </source>
</evidence>
<feature type="repeat" description="ANK" evidence="3">
    <location>
        <begin position="1119"/>
        <end position="1143"/>
    </location>
</feature>
<dbReference type="SUPFAM" id="SSF48403">
    <property type="entry name" value="Ankyrin repeat"/>
    <property type="match status" value="2"/>
</dbReference>
<dbReference type="InterPro" id="IPR002110">
    <property type="entry name" value="Ankyrin_rpt"/>
</dbReference>
<feature type="repeat" description="ANK" evidence="3">
    <location>
        <begin position="679"/>
        <end position="703"/>
    </location>
</feature>
<evidence type="ECO:0000313" key="6">
    <source>
        <dbReference type="EMBL" id="KAH0545394.1"/>
    </source>
</evidence>
<dbReference type="InterPro" id="IPR007111">
    <property type="entry name" value="NACHT_NTPase"/>
</dbReference>
<dbReference type="SMART" id="SM00248">
    <property type="entry name" value="ANK"/>
    <property type="match status" value="15"/>
</dbReference>
<dbReference type="Gene3D" id="3.40.50.300">
    <property type="entry name" value="P-loop containing nucleotide triphosphate hydrolases"/>
    <property type="match status" value="1"/>
</dbReference>
<dbReference type="Pfam" id="PF24883">
    <property type="entry name" value="NPHP3_N"/>
    <property type="match status" value="1"/>
</dbReference>
<dbReference type="PANTHER" id="PTHR24188:SF29">
    <property type="entry name" value="GH09064P"/>
    <property type="match status" value="1"/>
</dbReference>
<feature type="repeat" description="ANK" evidence="3">
    <location>
        <begin position="645"/>
        <end position="678"/>
    </location>
</feature>
<feature type="repeat" description="ANK" evidence="3">
    <location>
        <begin position="713"/>
        <end position="746"/>
    </location>
</feature>
<evidence type="ECO:0000256" key="1">
    <source>
        <dbReference type="ARBA" id="ARBA00022737"/>
    </source>
</evidence>
<dbReference type="Pfam" id="PF13637">
    <property type="entry name" value="Ank_4"/>
    <property type="match status" value="1"/>
</dbReference>
<dbReference type="PRINTS" id="PR01415">
    <property type="entry name" value="ANKYRIN"/>
</dbReference>
<dbReference type="PROSITE" id="PS50088">
    <property type="entry name" value="ANK_REPEAT"/>
    <property type="match status" value="6"/>
</dbReference>
<evidence type="ECO:0000256" key="4">
    <source>
        <dbReference type="SAM" id="MobiDB-lite"/>
    </source>
</evidence>
<dbReference type="Pfam" id="PF12796">
    <property type="entry name" value="Ank_2"/>
    <property type="match status" value="5"/>
</dbReference>
<evidence type="ECO:0000313" key="7">
    <source>
        <dbReference type="Proteomes" id="UP000698800"/>
    </source>
</evidence>
<dbReference type="PROSITE" id="PS50297">
    <property type="entry name" value="ANK_REP_REGION"/>
    <property type="match status" value="4"/>
</dbReference>
<feature type="domain" description="NACHT" evidence="5">
    <location>
        <begin position="180"/>
        <end position="344"/>
    </location>
</feature>
<dbReference type="Proteomes" id="UP000698800">
    <property type="component" value="Unassembled WGS sequence"/>
</dbReference>
<gene>
    <name evidence="6" type="ORF">FGG08_000535</name>
</gene>
<dbReference type="PANTHER" id="PTHR24188">
    <property type="entry name" value="ANKYRIN REPEAT PROTEIN"/>
    <property type="match status" value="1"/>
</dbReference>
<keyword evidence="1" id="KW-0677">Repeat</keyword>
<proteinExistence type="predicted"/>
<keyword evidence="7" id="KW-1185">Reference proteome</keyword>
<name>A0A9P8I8Y5_9PEZI</name>
<accession>A0A9P8I8Y5</accession>
<feature type="region of interest" description="Disordered" evidence="4">
    <location>
        <begin position="33"/>
        <end position="63"/>
    </location>
</feature>
<dbReference type="AlphaFoldDB" id="A0A9P8I8Y5"/>
<feature type="repeat" description="ANK" evidence="3">
    <location>
        <begin position="781"/>
        <end position="814"/>
    </location>
</feature>
<dbReference type="OrthoDB" id="163438at2759"/>
<dbReference type="Pfam" id="PF22939">
    <property type="entry name" value="WHD_GPIID"/>
    <property type="match status" value="1"/>
</dbReference>
<dbReference type="EMBL" id="JAGHQL010000006">
    <property type="protein sequence ID" value="KAH0545394.1"/>
    <property type="molecule type" value="Genomic_DNA"/>
</dbReference>
<sequence length="1238" mass="137071">MDDVISRYPHTGTPFDLYVFKLQIGSPVLPRLRWPLESPRTSPDMSERKRRHSGGERSGETPAKLLVTQQGRSEFKSANSASGGAIFQGNVSAPGGSVQISMSIRLSEPAGVADAAHIGSAKHFATDARDRECLHALFVTNPLDDKANIETTRDKLLDGSCSWLPKDPLFIQWLDRVESRLLWIHGDPGKGKTMLTISLIEYFKRYSSPNTILAYFFCDGKDDRRNTAAGILRGLMYQVLCQRPSLLSYLRQEYDRQRDQLFSPPNALYALWRILQNMLQHPTDDALYLMVDALDECEVESRMALLKLMEPYINGTADGKHSTPNTNVKWLFTSRNERLIDESLTGALDISLEANSPHVTNDVKKFIAEKLQQLTFNKGYDCELQESIRSELQQKAGDTFLWASLACSELEKAESIWAEEVLATLPPGLDSLYRRILEQILNNKHQGSQQIVKDILCSVIATFRPLTLQELAVMADLPMKHRNHPEYLLEYVSQCGSFLTIRHETVNFVHQSAKDYLLSDEASLHFSPDLAKENMALAGRCVRYICGGVFNARAIQLASECDEEIVVATSEGEGPNRDIGETNPDQGPYLEYPINFWLDHAKLASTEIVDVFNGEPEFFQLKSGLRDAWFHLYWGSLRSWRRTPKRFTPLHLAAYSGFLPLAIKVLESNKTQADAKDDYGRTPLSWAAENGHDVLVQYLLGTGRVDVDAEDWYGWTPLWWAVMNGQGAVVQQLATTGGANVDAVDEFKRTPLVWALENGQENVIKHLVARGQTYTYATDGHGQTVLSWAAKNGKEEIVQLLLPSAGANINDKDKEGLTPLGWAIQNGHKAVLRQLVAMAGANVNTTDSQGRTVLIWAAVNGDEVTTKLLLASGQVNINATDSEGRTSLLWAARNGHKAVARQLASMSGIETNATDEQGRTALIWAAVNGDEVTTKLLLASGQVNINATDSEGRTSLLWAARNGHKAVARQLASMSGIETNATDEQGRTALIWAAVNGDDVTVKLLLASERVNINAIDPEGRTSLWWAVWCGHNAVMQRLVTTGRAKLGATDGASEVELLMAAMRGHDIIQFLASAHVNVNTRNAIGLTPLLLAVEHKREAAVLQLVTMDETDVDATDMGGQTALMRAARSGNEVIVHLLLASGRSNINAQDSFNRKPLWHAIKGYSDTWGHQSLVGRYEQIVRLLLENGADPSERELLQAAPNPHSNREIFQQVLKLAVGVHRRVLRYPMEESEGEGE</sequence>
<dbReference type="InterPro" id="IPR036770">
    <property type="entry name" value="Ankyrin_rpt-contain_sf"/>
</dbReference>
<feature type="repeat" description="ANK" evidence="3">
    <location>
        <begin position="815"/>
        <end position="848"/>
    </location>
</feature>
<keyword evidence="2 3" id="KW-0040">ANK repeat</keyword>
<protein>
    <recommendedName>
        <fullName evidence="5">NACHT domain-containing protein</fullName>
    </recommendedName>
</protein>
<comment type="caution">
    <text evidence="6">The sequence shown here is derived from an EMBL/GenBank/DDBJ whole genome shotgun (WGS) entry which is preliminary data.</text>
</comment>
<dbReference type="InterPro" id="IPR056884">
    <property type="entry name" value="NPHP3-like_N"/>
</dbReference>
<dbReference type="SUPFAM" id="SSF52540">
    <property type="entry name" value="P-loop containing nucleoside triphosphate hydrolases"/>
    <property type="match status" value="1"/>
</dbReference>
<dbReference type="InterPro" id="IPR054471">
    <property type="entry name" value="GPIID_WHD"/>
</dbReference>